<accession>A0AAP4F6M4</accession>
<evidence type="ECO:0000256" key="1">
    <source>
        <dbReference type="SAM" id="Phobius"/>
    </source>
</evidence>
<evidence type="ECO:0000313" key="2">
    <source>
        <dbReference type="EMBL" id="MDK4326317.1"/>
    </source>
</evidence>
<reference evidence="2" key="1">
    <citation type="submission" date="2023-05" db="EMBL/GenBank/DDBJ databases">
        <title>Metabolic capabilities are highly conserved among human nasal-associated Corynebacterium species in pangenomic analyses.</title>
        <authorList>
            <person name="Tran T.H."/>
            <person name="Roberts A.Q."/>
            <person name="Escapa I.F."/>
            <person name="Gao W."/>
            <person name="Conlan S."/>
            <person name="Kong H."/>
            <person name="Segre J.A."/>
            <person name="Kelly M.S."/>
            <person name="Lemon K.P."/>
        </authorList>
    </citation>
    <scope>NUCLEOTIDE SEQUENCE</scope>
    <source>
        <strain evidence="2">KPL2654</strain>
    </source>
</reference>
<sequence length="143" mass="15632">MNRTKFVTHSNILICLTVVLGLSILGLLVLLDPFSTTALLSVGPLLFSFLATLFLSFVTVEKSNSSLEIHSTIFRKRVFYVNLRDVASVELIDGSYTAWGGIGYRILPRGKALLLGGDKAVQFKTNDGSELIVKAPKIPDLFS</sequence>
<keyword evidence="1" id="KW-0812">Transmembrane</keyword>
<comment type="caution">
    <text evidence="2">The sequence shown here is derived from an EMBL/GenBank/DDBJ whole genome shotgun (WGS) entry which is preliminary data.</text>
</comment>
<dbReference type="EMBL" id="JASNVP010000006">
    <property type="protein sequence ID" value="MDK4326317.1"/>
    <property type="molecule type" value="Genomic_DNA"/>
</dbReference>
<dbReference type="AlphaFoldDB" id="A0AAP4F6M4"/>
<feature type="transmembrane region" description="Helical" evidence="1">
    <location>
        <begin position="12"/>
        <end position="31"/>
    </location>
</feature>
<dbReference type="RefSeq" id="WP_187114741.1">
    <property type="nucleotide sequence ID" value="NZ_CABIYR010000007.1"/>
</dbReference>
<name>A0AAP4F6M4_9CORY</name>
<protein>
    <submittedName>
        <fullName evidence="2">Uncharacterized protein</fullName>
    </submittedName>
</protein>
<evidence type="ECO:0000313" key="3">
    <source>
        <dbReference type="Proteomes" id="UP001226160"/>
    </source>
</evidence>
<proteinExistence type="predicted"/>
<feature type="transmembrane region" description="Helical" evidence="1">
    <location>
        <begin position="37"/>
        <end position="60"/>
    </location>
</feature>
<dbReference type="Proteomes" id="UP001226160">
    <property type="component" value="Unassembled WGS sequence"/>
</dbReference>
<keyword evidence="1" id="KW-0472">Membrane</keyword>
<keyword evidence="1" id="KW-1133">Transmembrane helix</keyword>
<gene>
    <name evidence="2" type="ORF">QPX54_07350</name>
</gene>
<organism evidence="2 3">
    <name type="scientific">Corynebacterium propinquum</name>
    <dbReference type="NCBI Taxonomy" id="43769"/>
    <lineage>
        <taxon>Bacteria</taxon>
        <taxon>Bacillati</taxon>
        <taxon>Actinomycetota</taxon>
        <taxon>Actinomycetes</taxon>
        <taxon>Mycobacteriales</taxon>
        <taxon>Corynebacteriaceae</taxon>
        <taxon>Corynebacterium</taxon>
    </lineage>
</organism>